<accession>A0A1Z1FB99</accession>
<dbReference type="OrthoDB" id="9771666at2"/>
<name>A0A1Z1FB99_9SPHN</name>
<evidence type="ECO:0000313" key="6">
    <source>
        <dbReference type="Proteomes" id="UP000195807"/>
    </source>
</evidence>
<evidence type="ECO:0000259" key="4">
    <source>
        <dbReference type="Pfam" id="PF20434"/>
    </source>
</evidence>
<dbReference type="Proteomes" id="UP000195807">
    <property type="component" value="Chromosome"/>
</dbReference>
<evidence type="ECO:0000256" key="2">
    <source>
        <dbReference type="SAM" id="MobiDB-lite"/>
    </source>
</evidence>
<dbReference type="Gene3D" id="3.40.50.1820">
    <property type="entry name" value="alpha/beta hydrolase"/>
    <property type="match status" value="1"/>
</dbReference>
<dbReference type="InterPro" id="IPR050300">
    <property type="entry name" value="GDXG_lipolytic_enzyme"/>
</dbReference>
<proteinExistence type="predicted"/>
<dbReference type="STRING" id="450378.GCA_001661675_01476"/>
<dbReference type="AlphaFoldDB" id="A0A1Z1FB99"/>
<dbReference type="EMBL" id="CP019602">
    <property type="protein sequence ID" value="ARU16045.1"/>
    <property type="molecule type" value="Genomic_DNA"/>
</dbReference>
<sequence>MKAIASLSATLCAASLAAAPFLAQAQVSAPAPASVPAPNTAPGAPAQPVTPTARELSFGSHPLQRLDFYSSAVPGPRPLILFVHGGAWVGGDKSDSTGSAKIRHYTQAGYQLASVNYRLLPEVDIEHQADDVAASLAALLDRSAELGIDTRRVVLMGHSAGAHLAALVATDPRYLKRYDLTPEDIGGVALLDGAAYDVPSQIVDAGPLLGFAYQVAFGSGSSRQLSLSPANHAGGDNARDFLLLHVERPEAQRQAYRLAEALQGAGTRATVAGVPGRGMEGHNRINAMLGRTDSQATPIVDEWLAGLFARSAY</sequence>
<evidence type="ECO:0000313" key="5">
    <source>
        <dbReference type="EMBL" id="ARU16045.1"/>
    </source>
</evidence>
<keyword evidence="1" id="KW-0378">Hydrolase</keyword>
<dbReference type="KEGG" id="cman:A9D14_07370"/>
<dbReference type="SUPFAM" id="SSF53474">
    <property type="entry name" value="alpha/beta-Hydrolases"/>
    <property type="match status" value="1"/>
</dbReference>
<dbReference type="PANTHER" id="PTHR48081">
    <property type="entry name" value="AB HYDROLASE SUPERFAMILY PROTEIN C4A8.06C"/>
    <property type="match status" value="1"/>
</dbReference>
<feature type="chain" id="PRO_5011619592" evidence="3">
    <location>
        <begin position="26"/>
        <end position="313"/>
    </location>
</feature>
<feature type="domain" description="BD-FAE-like" evidence="4">
    <location>
        <begin position="67"/>
        <end position="171"/>
    </location>
</feature>
<dbReference type="InterPro" id="IPR029058">
    <property type="entry name" value="AB_hydrolase_fold"/>
</dbReference>
<organism evidence="5 6">
    <name type="scientific">Croceicoccus marinus</name>
    <dbReference type="NCBI Taxonomy" id="450378"/>
    <lineage>
        <taxon>Bacteria</taxon>
        <taxon>Pseudomonadati</taxon>
        <taxon>Pseudomonadota</taxon>
        <taxon>Alphaproteobacteria</taxon>
        <taxon>Sphingomonadales</taxon>
        <taxon>Erythrobacteraceae</taxon>
        <taxon>Croceicoccus</taxon>
    </lineage>
</organism>
<dbReference type="GO" id="GO:0016787">
    <property type="term" value="F:hydrolase activity"/>
    <property type="evidence" value="ECO:0007669"/>
    <property type="project" value="UniProtKB-KW"/>
</dbReference>
<keyword evidence="3" id="KW-0732">Signal</keyword>
<dbReference type="Pfam" id="PF20434">
    <property type="entry name" value="BD-FAE"/>
    <property type="match status" value="1"/>
</dbReference>
<evidence type="ECO:0000256" key="3">
    <source>
        <dbReference type="SAM" id="SignalP"/>
    </source>
</evidence>
<keyword evidence="6" id="KW-1185">Reference proteome</keyword>
<dbReference type="PANTHER" id="PTHR48081:SF33">
    <property type="entry name" value="KYNURENINE FORMAMIDASE"/>
    <property type="match status" value="1"/>
</dbReference>
<reference evidence="5 6" key="1">
    <citation type="submission" date="2017-01" db="EMBL/GenBank/DDBJ databases">
        <title>Complete genome sequence of esterase-producing bacterium Croceicoccus marinus E4A9.</title>
        <authorList>
            <person name="Wu Y.-H."/>
            <person name="Cheng H."/>
            <person name="Xu L."/>
            <person name="Huo Y.-Y."/>
            <person name="Wang C.-S."/>
            <person name="Xu X.-W."/>
        </authorList>
    </citation>
    <scope>NUCLEOTIDE SEQUENCE [LARGE SCALE GENOMIC DNA]</scope>
    <source>
        <strain evidence="5 6">E4A9</strain>
    </source>
</reference>
<dbReference type="InterPro" id="IPR049492">
    <property type="entry name" value="BD-FAE-like_dom"/>
</dbReference>
<protein>
    <submittedName>
        <fullName evidence="5">Esterase</fullName>
    </submittedName>
</protein>
<gene>
    <name evidence="5" type="ORF">A9D14_07370</name>
</gene>
<evidence type="ECO:0000256" key="1">
    <source>
        <dbReference type="ARBA" id="ARBA00022801"/>
    </source>
</evidence>
<feature type="region of interest" description="Disordered" evidence="2">
    <location>
        <begin position="32"/>
        <end position="52"/>
    </location>
</feature>
<feature type="signal peptide" evidence="3">
    <location>
        <begin position="1"/>
        <end position="25"/>
    </location>
</feature>
<dbReference type="RefSeq" id="WP_066844698.1">
    <property type="nucleotide sequence ID" value="NZ_CP019602.1"/>
</dbReference>